<sequence length="79" mass="9152">MILSLKKEGRVQMSIEIYFKVDKLYEYLCDVPEDSTKDKLNEAIDKAISIVEEIKDDVYELRGELEGVSITIQNIVRNI</sequence>
<dbReference type="Proteomes" id="UP000319432">
    <property type="component" value="Chromosome"/>
</dbReference>
<gene>
    <name evidence="1" type="ORF">EEL30_21555</name>
</gene>
<protein>
    <submittedName>
        <fullName evidence="1">Uncharacterized protein</fullName>
    </submittedName>
</protein>
<dbReference type="AlphaFoldDB" id="A0A518VCB7"/>
<accession>A0A518VCB7</accession>
<proteinExistence type="predicted"/>
<keyword evidence="2" id="KW-1185">Reference proteome</keyword>
<organism evidence="1 2">
    <name type="scientific">Brevibacillus laterosporus</name>
    <name type="common">Bacillus laterosporus</name>
    <dbReference type="NCBI Taxonomy" id="1465"/>
    <lineage>
        <taxon>Bacteria</taxon>
        <taxon>Bacillati</taxon>
        <taxon>Bacillota</taxon>
        <taxon>Bacilli</taxon>
        <taxon>Bacillales</taxon>
        <taxon>Paenibacillaceae</taxon>
        <taxon>Brevibacillus</taxon>
    </lineage>
</organism>
<name>A0A518VCB7_BRELA</name>
<reference evidence="1 2" key="1">
    <citation type="submission" date="2018-11" db="EMBL/GenBank/DDBJ databases">
        <title>Phylogenetic determinants of toxin gene distribution in genomes of Brevibacillus laterosporus.</title>
        <authorList>
            <person name="Glare T.R."/>
            <person name="Durrant A."/>
            <person name="Berry C."/>
            <person name="Palma L."/>
            <person name="Ormskirk M."/>
            <person name="Cox M.O."/>
        </authorList>
    </citation>
    <scope>NUCLEOTIDE SEQUENCE [LARGE SCALE GENOMIC DNA]</scope>
    <source>
        <strain evidence="1 2">1821L</strain>
    </source>
</reference>
<evidence type="ECO:0000313" key="2">
    <source>
        <dbReference type="Proteomes" id="UP000319432"/>
    </source>
</evidence>
<dbReference type="EMBL" id="CP033464">
    <property type="protein sequence ID" value="QDX94631.1"/>
    <property type="molecule type" value="Genomic_DNA"/>
</dbReference>
<evidence type="ECO:0000313" key="1">
    <source>
        <dbReference type="EMBL" id="QDX94631.1"/>
    </source>
</evidence>